<feature type="transmembrane region" description="Helical" evidence="1">
    <location>
        <begin position="208"/>
        <end position="224"/>
    </location>
</feature>
<feature type="transmembrane region" description="Helical" evidence="1">
    <location>
        <begin position="251"/>
        <end position="272"/>
    </location>
</feature>
<evidence type="ECO:0000256" key="1">
    <source>
        <dbReference type="SAM" id="Phobius"/>
    </source>
</evidence>
<keyword evidence="1" id="KW-0472">Membrane</keyword>
<feature type="transmembrane region" description="Helical" evidence="1">
    <location>
        <begin position="184"/>
        <end position="201"/>
    </location>
</feature>
<protein>
    <submittedName>
        <fullName evidence="2">Uncharacterized protein</fullName>
    </submittedName>
</protein>
<dbReference type="EMBL" id="JAVRHO010000007">
    <property type="protein sequence ID" value="MDT0646268.1"/>
    <property type="molecule type" value="Genomic_DNA"/>
</dbReference>
<proteinExistence type="predicted"/>
<keyword evidence="3" id="KW-1185">Reference proteome</keyword>
<evidence type="ECO:0000313" key="2">
    <source>
        <dbReference type="EMBL" id="MDT0646268.1"/>
    </source>
</evidence>
<dbReference type="Proteomes" id="UP001245285">
    <property type="component" value="Unassembled WGS sequence"/>
</dbReference>
<feature type="transmembrane region" description="Helical" evidence="1">
    <location>
        <begin position="12"/>
        <end position="29"/>
    </location>
</feature>
<comment type="caution">
    <text evidence="2">The sequence shown here is derived from an EMBL/GenBank/DDBJ whole genome shotgun (WGS) entry which is preliminary data.</text>
</comment>
<feature type="transmembrane region" description="Helical" evidence="1">
    <location>
        <begin position="407"/>
        <end position="426"/>
    </location>
</feature>
<sequence length="437" mass="47563">MPLLKLVEKNDPYRFLKLGLWAYFFLLIFEGALRKWLLPGLSAPLLVVRDPLALWLLITALRQGKFPQISYSNTFIALGIIGMGTALIWGHGNLAVAAFGARILLLHFPLIFVMGNVFDREDVVRMGKATLLIAIPMTILIALQFYSPQSAWVNRGVGGDLEGAGFRGAMGFYRPPGTFSFTNGNSLFYSMVGCFLIYFWLNPGEIKKILLIAATACLLVAVPLSISRTLFFSVGISVVFAVFTILQKPQYITQLIVGGVGIVMVLLVLSQVEIFQSATEVFTARFTNASNTEGGLEGTLVERYLGGLIASVTETGNLPFLGYGMGLGTNVGSMLLTGERSFLISEGEWGRLIGEMGVLMGLAIIIIRLALCGHIFLLSLKKLQMGDVLPWMLLSFGLLIVPQGQCAQPTALGFCTIMGGLMIASLQRQKVELETKS</sequence>
<evidence type="ECO:0000313" key="3">
    <source>
        <dbReference type="Proteomes" id="UP001245285"/>
    </source>
</evidence>
<name>A0ABU3CIT3_9FLAO</name>
<feature type="transmembrane region" description="Helical" evidence="1">
    <location>
        <begin position="41"/>
        <end position="58"/>
    </location>
</feature>
<feature type="transmembrane region" description="Helical" evidence="1">
    <location>
        <begin position="70"/>
        <end position="89"/>
    </location>
</feature>
<dbReference type="RefSeq" id="WP_311494443.1">
    <property type="nucleotide sequence ID" value="NZ_JAVRHO010000007.1"/>
</dbReference>
<organism evidence="2 3">
    <name type="scientific">Autumnicola lenta</name>
    <dbReference type="NCBI Taxonomy" id="3075593"/>
    <lineage>
        <taxon>Bacteria</taxon>
        <taxon>Pseudomonadati</taxon>
        <taxon>Bacteroidota</taxon>
        <taxon>Flavobacteriia</taxon>
        <taxon>Flavobacteriales</taxon>
        <taxon>Flavobacteriaceae</taxon>
        <taxon>Autumnicola</taxon>
    </lineage>
</organism>
<keyword evidence="1" id="KW-1133">Transmembrane helix</keyword>
<accession>A0ABU3CIT3</accession>
<keyword evidence="1" id="KW-0812">Transmembrane</keyword>
<feature type="transmembrane region" description="Helical" evidence="1">
    <location>
        <begin position="129"/>
        <end position="147"/>
    </location>
</feature>
<feature type="transmembrane region" description="Helical" evidence="1">
    <location>
        <begin position="352"/>
        <end position="371"/>
    </location>
</feature>
<reference evidence="2 3" key="1">
    <citation type="submission" date="2023-09" db="EMBL/GenBank/DDBJ databases">
        <authorList>
            <person name="Rey-Velasco X."/>
        </authorList>
    </citation>
    <scope>NUCLEOTIDE SEQUENCE [LARGE SCALE GENOMIC DNA]</scope>
    <source>
        <strain evidence="2 3">F260</strain>
    </source>
</reference>
<feature type="transmembrane region" description="Helical" evidence="1">
    <location>
        <begin position="95"/>
        <end position="117"/>
    </location>
</feature>
<gene>
    <name evidence="2" type="ORF">RM545_06165</name>
</gene>